<keyword evidence="5" id="KW-1185">Reference proteome</keyword>
<reference evidence="4" key="1">
    <citation type="journal article" date="2021" name="Nat. Commun.">
        <title>Genetic determinants of endophytism in the Arabidopsis root mycobiome.</title>
        <authorList>
            <person name="Mesny F."/>
            <person name="Miyauchi S."/>
            <person name="Thiergart T."/>
            <person name="Pickel B."/>
            <person name="Atanasova L."/>
            <person name="Karlsson M."/>
            <person name="Huettel B."/>
            <person name="Barry K.W."/>
            <person name="Haridas S."/>
            <person name="Chen C."/>
            <person name="Bauer D."/>
            <person name="Andreopoulos W."/>
            <person name="Pangilinan J."/>
            <person name="LaButti K."/>
            <person name="Riley R."/>
            <person name="Lipzen A."/>
            <person name="Clum A."/>
            <person name="Drula E."/>
            <person name="Henrissat B."/>
            <person name="Kohler A."/>
            <person name="Grigoriev I.V."/>
            <person name="Martin F.M."/>
            <person name="Hacquard S."/>
        </authorList>
    </citation>
    <scope>NUCLEOTIDE SEQUENCE</scope>
    <source>
        <strain evidence="4">MPI-CAGE-AT-0147</strain>
    </source>
</reference>
<gene>
    <name evidence="4" type="ORF">EDB81DRAFT_888725</name>
</gene>
<feature type="compositionally biased region" description="Polar residues" evidence="1">
    <location>
        <begin position="52"/>
        <end position="84"/>
    </location>
</feature>
<name>A0A9P9E062_9HYPO</name>
<proteinExistence type="predicted"/>
<dbReference type="Pfam" id="PF13086">
    <property type="entry name" value="AAA_11"/>
    <property type="match status" value="1"/>
</dbReference>
<dbReference type="Gene3D" id="3.40.50.300">
    <property type="entry name" value="P-loop containing nucleotide triphosphate hydrolases"/>
    <property type="match status" value="1"/>
</dbReference>
<keyword evidence="4" id="KW-0378">Hydrolase</keyword>
<dbReference type="InterPro" id="IPR041679">
    <property type="entry name" value="DNA2/NAM7-like_C"/>
</dbReference>
<dbReference type="PANTHER" id="PTHR10887">
    <property type="entry name" value="DNA2/NAM7 HELICASE FAMILY"/>
    <property type="match status" value="1"/>
</dbReference>
<evidence type="ECO:0000259" key="2">
    <source>
        <dbReference type="Pfam" id="PF13086"/>
    </source>
</evidence>
<feature type="domain" description="DNA2/NAM7 helicase helicase" evidence="2">
    <location>
        <begin position="168"/>
        <end position="399"/>
    </location>
</feature>
<dbReference type="InterPro" id="IPR045055">
    <property type="entry name" value="DNA2/NAM7-like"/>
</dbReference>
<evidence type="ECO:0000256" key="1">
    <source>
        <dbReference type="SAM" id="MobiDB-lite"/>
    </source>
</evidence>
<dbReference type="Pfam" id="PF13087">
    <property type="entry name" value="AAA_12"/>
    <property type="match status" value="1"/>
</dbReference>
<evidence type="ECO:0000313" key="5">
    <source>
        <dbReference type="Proteomes" id="UP000738349"/>
    </source>
</evidence>
<dbReference type="SUPFAM" id="SSF52540">
    <property type="entry name" value="P-loop containing nucleoside triphosphate hydrolases"/>
    <property type="match status" value="1"/>
</dbReference>
<evidence type="ECO:0000259" key="3">
    <source>
        <dbReference type="Pfam" id="PF13087"/>
    </source>
</evidence>
<dbReference type="Proteomes" id="UP000738349">
    <property type="component" value="Unassembled WGS sequence"/>
</dbReference>
<dbReference type="InterPro" id="IPR027417">
    <property type="entry name" value="P-loop_NTPase"/>
</dbReference>
<evidence type="ECO:0000313" key="4">
    <source>
        <dbReference type="EMBL" id="KAH7128950.1"/>
    </source>
</evidence>
<dbReference type="PANTHER" id="PTHR10887:SF495">
    <property type="entry name" value="HELICASE SENATAXIN ISOFORM X1-RELATED"/>
    <property type="match status" value="1"/>
</dbReference>
<comment type="caution">
    <text evidence="4">The sequence shown here is derived from an EMBL/GenBank/DDBJ whole genome shotgun (WGS) entry which is preliminary data.</text>
</comment>
<sequence length="612" mass="66943">MSAIDPTCFGARLRGTEMKLTRRSSTPVQVPVTIVSLAINSPKSPVAERSRAGSTASITSRPRTDSTASMTARSRAGSRSSVTSMPPARLTDEQRERSVQSNLNRALQRDIAQGQSLAALATQPSLSIPRVNFLKAHPAELEKAILDRVHDNDRRDFVSVLSAVPLGILPIVGFAGSGKTDLMATTVLLAIGKGPVVVCAPTHTAASNIAERVSKLADLAYAKAGKPLPVIIRGFPWQADERQVRSRAQGKGEPPATNDHSEMSLSLSEWVLKMFGLFGYKLDQQCKLTLLKLTQAAQKDTNIRNLRNVISRREGYTEEHAQTLKDLAQSILTIADVVCCTTHASTSDILSHWTQNIAKSTFLDEAGAMSMPEALVPWYHGRPLVLAGDVRQLPPCVMTSTQKNPSGGPLNFFEAHLEVSVLERLMRMQWPCWSSRRQHRMVVNQEQAQIALALLESLIKVHLTKLLVVSPYSATKAFLEGLIQTRMATLKPGPLHAGLSNVEVGTADGFPGKEEAITIFLTTVTQESGPGFVKDPRRFNVGVTRHSDFVFVVGEIAAMDQVKDAKVGVTLSDQGEHIVASGKKMRDAYQWFRTKGRVARVDFWTGETAWFR</sequence>
<dbReference type="InterPro" id="IPR041677">
    <property type="entry name" value="DNA2/NAM7_AAA_11"/>
</dbReference>
<dbReference type="AlphaFoldDB" id="A0A9P9E062"/>
<organism evidence="4 5">
    <name type="scientific">Dactylonectria macrodidyma</name>
    <dbReference type="NCBI Taxonomy" id="307937"/>
    <lineage>
        <taxon>Eukaryota</taxon>
        <taxon>Fungi</taxon>
        <taxon>Dikarya</taxon>
        <taxon>Ascomycota</taxon>
        <taxon>Pezizomycotina</taxon>
        <taxon>Sordariomycetes</taxon>
        <taxon>Hypocreomycetidae</taxon>
        <taxon>Hypocreales</taxon>
        <taxon>Nectriaceae</taxon>
        <taxon>Dactylonectria</taxon>
    </lineage>
</organism>
<dbReference type="OrthoDB" id="6513042at2759"/>
<accession>A0A9P9E062</accession>
<dbReference type="GO" id="GO:0016787">
    <property type="term" value="F:hydrolase activity"/>
    <property type="evidence" value="ECO:0007669"/>
    <property type="project" value="UniProtKB-KW"/>
</dbReference>
<dbReference type="GO" id="GO:0004386">
    <property type="term" value="F:helicase activity"/>
    <property type="evidence" value="ECO:0007669"/>
    <property type="project" value="InterPro"/>
</dbReference>
<feature type="region of interest" description="Disordered" evidence="1">
    <location>
        <begin position="43"/>
        <end position="103"/>
    </location>
</feature>
<dbReference type="EMBL" id="JAGMUV010000018">
    <property type="protein sequence ID" value="KAH7128950.1"/>
    <property type="molecule type" value="Genomic_DNA"/>
</dbReference>
<protein>
    <submittedName>
        <fullName evidence="4">P-loop containing nucleoside triphosphate hydrolase protein</fullName>
    </submittedName>
</protein>
<feature type="domain" description="DNA2/NAM7 helicase-like C-terminal" evidence="3">
    <location>
        <begin position="436"/>
        <end position="555"/>
    </location>
</feature>